<feature type="non-terminal residue" evidence="1">
    <location>
        <position position="26"/>
    </location>
</feature>
<keyword evidence="2" id="KW-1185">Reference proteome</keyword>
<evidence type="ECO:0000313" key="2">
    <source>
        <dbReference type="Proteomes" id="UP001054945"/>
    </source>
</evidence>
<name>A0AAV4ME69_CAEEX</name>
<proteinExistence type="predicted"/>
<comment type="caution">
    <text evidence="1">The sequence shown here is derived from an EMBL/GenBank/DDBJ whole genome shotgun (WGS) entry which is preliminary data.</text>
</comment>
<accession>A0AAV4ME69</accession>
<reference evidence="1 2" key="1">
    <citation type="submission" date="2021-06" db="EMBL/GenBank/DDBJ databases">
        <title>Caerostris extrusa draft genome.</title>
        <authorList>
            <person name="Kono N."/>
            <person name="Arakawa K."/>
        </authorList>
    </citation>
    <scope>NUCLEOTIDE SEQUENCE [LARGE SCALE GENOMIC DNA]</scope>
</reference>
<sequence length="26" mass="3187">MWQWYFGPLCHGQLAVFRDLSRYKAI</sequence>
<dbReference type="EMBL" id="BPLR01019681">
    <property type="protein sequence ID" value="GIX70472.1"/>
    <property type="molecule type" value="Genomic_DNA"/>
</dbReference>
<organism evidence="1 2">
    <name type="scientific">Caerostris extrusa</name>
    <name type="common">Bark spider</name>
    <name type="synonym">Caerostris bankana</name>
    <dbReference type="NCBI Taxonomy" id="172846"/>
    <lineage>
        <taxon>Eukaryota</taxon>
        <taxon>Metazoa</taxon>
        <taxon>Ecdysozoa</taxon>
        <taxon>Arthropoda</taxon>
        <taxon>Chelicerata</taxon>
        <taxon>Arachnida</taxon>
        <taxon>Araneae</taxon>
        <taxon>Araneomorphae</taxon>
        <taxon>Entelegynae</taxon>
        <taxon>Araneoidea</taxon>
        <taxon>Araneidae</taxon>
        <taxon>Caerostris</taxon>
    </lineage>
</organism>
<dbReference type="AlphaFoldDB" id="A0AAV4ME69"/>
<dbReference type="Proteomes" id="UP001054945">
    <property type="component" value="Unassembled WGS sequence"/>
</dbReference>
<gene>
    <name evidence="1" type="ORF">CEXT_278651</name>
</gene>
<evidence type="ECO:0000313" key="1">
    <source>
        <dbReference type="EMBL" id="GIX70472.1"/>
    </source>
</evidence>
<protein>
    <submittedName>
        <fullName evidence="1">Uncharacterized protein</fullName>
    </submittedName>
</protein>